<evidence type="ECO:0000313" key="3">
    <source>
        <dbReference type="Proteomes" id="UP001186944"/>
    </source>
</evidence>
<dbReference type="EMBL" id="VSWD01000005">
    <property type="protein sequence ID" value="KAK3102310.1"/>
    <property type="molecule type" value="Genomic_DNA"/>
</dbReference>
<reference evidence="2" key="1">
    <citation type="submission" date="2019-08" db="EMBL/GenBank/DDBJ databases">
        <title>The improved chromosome-level genome for the pearl oyster Pinctada fucata martensii using PacBio sequencing and Hi-C.</title>
        <authorList>
            <person name="Zheng Z."/>
        </authorList>
    </citation>
    <scope>NUCLEOTIDE SEQUENCE</scope>
    <source>
        <strain evidence="2">ZZ-2019</strain>
        <tissue evidence="2">Adductor muscle</tissue>
    </source>
</reference>
<evidence type="ECO:0000256" key="1">
    <source>
        <dbReference type="SAM" id="MobiDB-lite"/>
    </source>
</evidence>
<keyword evidence="3" id="KW-1185">Reference proteome</keyword>
<sequence>MSSDSEEDNIVLSKLKERIKDTDNEEDIPLKQLAKLSSNQAISDDHGNYFRVVDESQEGSVDLVENDFTLDENVDDGDSQGNSEGFSLISEGIFDLNDTFIIPNDFETSSEQLEILFPLFKDVVENGNVALVSEEVSISEETELNISVEQPSCSVDKNNNTDTDITEDTESQTDSETEYLSKRQSKRRHKNPEQWKQNMRKRKRNQGEEYESCRGKKIPRRSFRTPKCKCKFKCSEKITRDDQEQVFLEYWKRGYKGQREFISRSVTKTNKAKHTRENSRRKYSYSYFLPKDSENIRVCKMFFLKTLDIGEKTVSYTLNKDNDNKAHDRRGHKLGQATKITKDQRQFVRDHINSFPTVESHYCRKTSSRKYLAKDLSIRKMFNLYLEKCEQEEKDPVKYWTYDQIFGNEFNLGFHRPKKDICTFCDSYSKLSEEEKDTKKDQHSQHLQRKEQARNQKKLDKERSMKAEEKIKVINFDLQKVLITPKLFVSDAYYSRKLSTYNLSVFDLASKEVKCCLWNESEAKRGSCEIATCLYKYMKDAGELNEMILYSDSCTGQQRNLPFSIMCLYCVMHYPINKITHNYFERGHSQMEGDSVHATIENYTKKLEIYSPDNWKTAIESSKQKSPKYDVIEVKNSCIIDFKGCASSVVSNRRKDITGDCVQWNKVHSFQYRKEDPENIYFKYQYSDEYRVMNIKSRRRVVSLQNYELKTLYQTKVPISASKYADLMSLCNKGLIPSKCHKFYKDLPHDGRGDNLPEPNSSDESDDCD</sequence>
<feature type="region of interest" description="Disordered" evidence="1">
    <location>
        <begin position="750"/>
        <end position="769"/>
    </location>
</feature>
<dbReference type="PANTHER" id="PTHR10773">
    <property type="entry name" value="DNA-DIRECTED RNA POLYMERASES I, II, AND III SUBUNIT RPABC2"/>
    <property type="match status" value="1"/>
</dbReference>
<name>A0AA88YC73_PINIB</name>
<feature type="region of interest" description="Disordered" evidence="1">
    <location>
        <begin position="147"/>
        <end position="213"/>
    </location>
</feature>
<comment type="caution">
    <text evidence="2">The sequence shown here is derived from an EMBL/GenBank/DDBJ whole genome shotgun (WGS) entry which is preliminary data.</text>
</comment>
<feature type="compositionally biased region" description="Acidic residues" evidence="1">
    <location>
        <begin position="164"/>
        <end position="177"/>
    </location>
</feature>
<evidence type="ECO:0000313" key="2">
    <source>
        <dbReference type="EMBL" id="KAK3102310.1"/>
    </source>
</evidence>
<feature type="region of interest" description="Disordered" evidence="1">
    <location>
        <begin position="435"/>
        <end position="463"/>
    </location>
</feature>
<dbReference type="PANTHER" id="PTHR10773:SF19">
    <property type="match status" value="1"/>
</dbReference>
<organism evidence="2 3">
    <name type="scientific">Pinctada imbricata</name>
    <name type="common">Atlantic pearl-oyster</name>
    <name type="synonym">Pinctada martensii</name>
    <dbReference type="NCBI Taxonomy" id="66713"/>
    <lineage>
        <taxon>Eukaryota</taxon>
        <taxon>Metazoa</taxon>
        <taxon>Spiralia</taxon>
        <taxon>Lophotrochozoa</taxon>
        <taxon>Mollusca</taxon>
        <taxon>Bivalvia</taxon>
        <taxon>Autobranchia</taxon>
        <taxon>Pteriomorphia</taxon>
        <taxon>Pterioida</taxon>
        <taxon>Pterioidea</taxon>
        <taxon>Pteriidae</taxon>
        <taxon>Pinctada</taxon>
    </lineage>
</organism>
<proteinExistence type="predicted"/>
<dbReference type="Proteomes" id="UP001186944">
    <property type="component" value="Unassembled WGS sequence"/>
</dbReference>
<accession>A0AA88YC73</accession>
<dbReference type="AlphaFoldDB" id="A0AA88YC73"/>
<protein>
    <submittedName>
        <fullName evidence="2">Uncharacterized protein</fullName>
    </submittedName>
</protein>
<gene>
    <name evidence="2" type="ORF">FSP39_010407</name>
</gene>
<feature type="compositionally biased region" description="Polar residues" evidence="1">
    <location>
        <begin position="147"/>
        <end position="160"/>
    </location>
</feature>